<dbReference type="OrthoDB" id="3210378at2759"/>
<dbReference type="AlphaFoldDB" id="A0A6A7BY30"/>
<feature type="non-terminal residue" evidence="1">
    <location>
        <position position="1"/>
    </location>
</feature>
<dbReference type="SUPFAM" id="SSF52047">
    <property type="entry name" value="RNI-like"/>
    <property type="match status" value="1"/>
</dbReference>
<gene>
    <name evidence="1" type="ORF">K470DRAFT_206216</name>
</gene>
<dbReference type="InterPro" id="IPR032675">
    <property type="entry name" value="LRR_dom_sf"/>
</dbReference>
<proteinExistence type="predicted"/>
<evidence type="ECO:0000313" key="1">
    <source>
        <dbReference type="EMBL" id="KAF2859897.1"/>
    </source>
</evidence>
<dbReference type="Proteomes" id="UP000799421">
    <property type="component" value="Unassembled WGS sequence"/>
</dbReference>
<feature type="non-terminal residue" evidence="1">
    <location>
        <position position="469"/>
    </location>
</feature>
<accession>A0A6A7BY30</accession>
<evidence type="ECO:0008006" key="3">
    <source>
        <dbReference type="Google" id="ProtNLM"/>
    </source>
</evidence>
<name>A0A6A7BY30_9PEZI</name>
<dbReference type="Gene3D" id="3.80.10.10">
    <property type="entry name" value="Ribonuclease Inhibitor"/>
    <property type="match status" value="1"/>
</dbReference>
<organism evidence="1 2">
    <name type="scientific">Piedraia hortae CBS 480.64</name>
    <dbReference type="NCBI Taxonomy" id="1314780"/>
    <lineage>
        <taxon>Eukaryota</taxon>
        <taxon>Fungi</taxon>
        <taxon>Dikarya</taxon>
        <taxon>Ascomycota</taxon>
        <taxon>Pezizomycotina</taxon>
        <taxon>Dothideomycetes</taxon>
        <taxon>Dothideomycetidae</taxon>
        <taxon>Capnodiales</taxon>
        <taxon>Piedraiaceae</taxon>
        <taxon>Piedraia</taxon>
    </lineage>
</organism>
<reference evidence="1" key="1">
    <citation type="journal article" date="2020" name="Stud. Mycol.">
        <title>101 Dothideomycetes genomes: a test case for predicting lifestyles and emergence of pathogens.</title>
        <authorList>
            <person name="Haridas S."/>
            <person name="Albert R."/>
            <person name="Binder M."/>
            <person name="Bloem J."/>
            <person name="Labutti K."/>
            <person name="Salamov A."/>
            <person name="Andreopoulos B."/>
            <person name="Baker S."/>
            <person name="Barry K."/>
            <person name="Bills G."/>
            <person name="Bluhm B."/>
            <person name="Cannon C."/>
            <person name="Castanera R."/>
            <person name="Culley D."/>
            <person name="Daum C."/>
            <person name="Ezra D."/>
            <person name="Gonzalez J."/>
            <person name="Henrissat B."/>
            <person name="Kuo A."/>
            <person name="Liang C."/>
            <person name="Lipzen A."/>
            <person name="Lutzoni F."/>
            <person name="Magnuson J."/>
            <person name="Mondo S."/>
            <person name="Nolan M."/>
            <person name="Ohm R."/>
            <person name="Pangilinan J."/>
            <person name="Park H.-J."/>
            <person name="Ramirez L."/>
            <person name="Alfaro M."/>
            <person name="Sun H."/>
            <person name="Tritt A."/>
            <person name="Yoshinaga Y."/>
            <person name="Zwiers L.-H."/>
            <person name="Turgeon B."/>
            <person name="Goodwin S."/>
            <person name="Spatafora J."/>
            <person name="Crous P."/>
            <person name="Grigoriev I."/>
        </authorList>
    </citation>
    <scope>NUCLEOTIDE SEQUENCE</scope>
    <source>
        <strain evidence="1">CBS 480.64</strain>
    </source>
</reference>
<keyword evidence="2" id="KW-1185">Reference proteome</keyword>
<protein>
    <recommendedName>
        <fullName evidence="3">F-box domain-containing protein</fullName>
    </recommendedName>
</protein>
<sequence>FEFLPDEVHHCILSKLEELHRQGLEIDAVGRQTDLKALLLVNKHWHQLAREHLFREICLPSNSKLPWRIFSFIRPKSRLRLLFDHLRLNGTDAWMVRHLRISVDLAFQMDSVGYPRRRKAAFRLLTRVISRCPNLEQLSGYIPRTHDETGTSLIRTLSKCVKLKTHVWNSESVSAGHWNRSKMRPQEWLKMHKHWQRLETLVICSNKYLVGGPPDIIPAALSHLPNLKHLMLSNLERTQFHDGTLTRLPPLRSLRLEKLEGVTDVGVEQLGRGRTTQTLERLGLIGLRLTSLRTIHELVSALPHLHRFSVVQSQCLEYEAGLELMQSPVLRHLHWDLPTARYTASLIADAMAAGRLPSLRKIKAPCDHTGAIQAQCRPIRRRTLSVTDWEVLEHFQQEAEQADRLLAVVEIEAQARLLFSKRRSEPFVFVVEDTDEVDEENNHPVRKYLVGAYLGRLDSLVEYDLSPDM</sequence>
<evidence type="ECO:0000313" key="2">
    <source>
        <dbReference type="Proteomes" id="UP000799421"/>
    </source>
</evidence>
<dbReference type="EMBL" id="MU005987">
    <property type="protein sequence ID" value="KAF2859897.1"/>
    <property type="molecule type" value="Genomic_DNA"/>
</dbReference>